<evidence type="ECO:0000256" key="6">
    <source>
        <dbReference type="ARBA" id="ARBA00022714"/>
    </source>
</evidence>
<reference evidence="17" key="1">
    <citation type="submission" date="2020-06" db="EMBL/GenBank/DDBJ databases">
        <authorList>
            <consortium name="Plant Systems Biology data submission"/>
        </authorList>
    </citation>
    <scope>NUCLEOTIDE SEQUENCE</scope>
    <source>
        <strain evidence="17">D6</strain>
    </source>
</reference>
<keyword evidence="12" id="KW-0411">Iron-sulfur</keyword>
<keyword evidence="18" id="KW-1185">Reference proteome</keyword>
<dbReference type="PROSITE" id="PS51296">
    <property type="entry name" value="RIESKE"/>
    <property type="match status" value="1"/>
</dbReference>
<keyword evidence="7" id="KW-0479">Metal-binding</keyword>
<dbReference type="Pfam" id="PF00355">
    <property type="entry name" value="Rieske"/>
    <property type="match status" value="1"/>
</dbReference>
<keyword evidence="9" id="KW-1133">Transmembrane helix</keyword>
<evidence type="ECO:0000256" key="13">
    <source>
        <dbReference type="ARBA" id="ARBA00023136"/>
    </source>
</evidence>
<sequence>MKPLLFFLSSCVFGPAFSFQLQPSVGVGVTRNHGARRTILKTTQNDASLEDVLVSETASQSTTSNGITATLFPATRATPSSSQRPLSNRQQLDEQYPQFPRTWVPIASTLELDHSRPNRLEFLDQSYVAYRNPQSNNQQWVVMDNTCPHRLAPLSEGRVEPETGRLQCSYHGWTFEADGSCQRIPQVVPSVEQSAMANPRSCFPSYSTMLDARTGVLWVWPWQQDPLEFVGDEWRHPEGFMEGLILDPSIQNATEAGIMTYTRDQPYGWDTLVENLIDPAHIPFAHHGMQGSRSDAIPINMTSATNLGEAGFAFEWQDRTMGMMRTGEGKFRAPFLVNYNATFASPTGEAKPFRLSALCIPTRPGWSRVMVFSIPTTSAAAKDNTSTNNRIKTFKLGPIMAQLFKRLPTWGSHLLSNKFFDSDLAFLHYQEQLRFDDESANSNLQRGDARYFMPAECDRSIVALHGWIGNYASSYVKRQSTKLPPAIYDRSILFDHFDQHTSKCKICSTALDKLQRRKRNSQIVLAASILLGLRFWPMRLLAVASLGTWRFWSQIEGKFYKGEFKHHQNH</sequence>
<dbReference type="Proteomes" id="UP001153069">
    <property type="component" value="Unassembled WGS sequence"/>
</dbReference>
<evidence type="ECO:0000313" key="18">
    <source>
        <dbReference type="Proteomes" id="UP001153069"/>
    </source>
</evidence>
<keyword evidence="15" id="KW-0732">Signal</keyword>
<keyword evidence="5" id="KW-0812">Transmembrane</keyword>
<dbReference type="GO" id="GO:0009507">
    <property type="term" value="C:chloroplast"/>
    <property type="evidence" value="ECO:0007669"/>
    <property type="project" value="UniProtKB-SubCell"/>
</dbReference>
<feature type="region of interest" description="Disordered" evidence="14">
    <location>
        <begin position="64"/>
        <end position="91"/>
    </location>
</feature>
<keyword evidence="13" id="KW-0472">Membrane</keyword>
<feature type="chain" id="PRO_5040142357" evidence="15">
    <location>
        <begin position="19"/>
        <end position="570"/>
    </location>
</feature>
<dbReference type="AlphaFoldDB" id="A0A9N8I143"/>
<dbReference type="GO" id="GO:0010277">
    <property type="term" value="F:chlorophyllide a oxygenase activity"/>
    <property type="evidence" value="ECO:0007669"/>
    <property type="project" value="InterPro"/>
</dbReference>
<feature type="domain" description="Rieske" evidence="16">
    <location>
        <begin position="103"/>
        <end position="189"/>
    </location>
</feature>
<evidence type="ECO:0000256" key="8">
    <source>
        <dbReference type="ARBA" id="ARBA00022946"/>
    </source>
</evidence>
<dbReference type="Pfam" id="PF08417">
    <property type="entry name" value="PaO"/>
    <property type="match status" value="1"/>
</dbReference>
<evidence type="ECO:0000256" key="7">
    <source>
        <dbReference type="ARBA" id="ARBA00022723"/>
    </source>
</evidence>
<dbReference type="InterPro" id="IPR050584">
    <property type="entry name" value="Cholesterol_7-desaturase"/>
</dbReference>
<evidence type="ECO:0000256" key="3">
    <source>
        <dbReference type="ARBA" id="ARBA00022528"/>
    </source>
</evidence>
<keyword evidence="4" id="KW-0934">Plastid</keyword>
<evidence type="ECO:0000256" key="2">
    <source>
        <dbReference type="ARBA" id="ARBA00004370"/>
    </source>
</evidence>
<feature type="signal peptide" evidence="15">
    <location>
        <begin position="1"/>
        <end position="18"/>
    </location>
</feature>
<evidence type="ECO:0000256" key="5">
    <source>
        <dbReference type="ARBA" id="ARBA00022692"/>
    </source>
</evidence>
<proteinExistence type="predicted"/>
<dbReference type="SUPFAM" id="SSF55961">
    <property type="entry name" value="Bet v1-like"/>
    <property type="match status" value="1"/>
</dbReference>
<organism evidence="17 18">
    <name type="scientific">Seminavis robusta</name>
    <dbReference type="NCBI Taxonomy" id="568900"/>
    <lineage>
        <taxon>Eukaryota</taxon>
        <taxon>Sar</taxon>
        <taxon>Stramenopiles</taxon>
        <taxon>Ochrophyta</taxon>
        <taxon>Bacillariophyta</taxon>
        <taxon>Bacillariophyceae</taxon>
        <taxon>Bacillariophycidae</taxon>
        <taxon>Naviculales</taxon>
        <taxon>Naviculaceae</taxon>
        <taxon>Seminavis</taxon>
    </lineage>
</organism>
<dbReference type="PANTHER" id="PTHR21266">
    <property type="entry name" value="IRON-SULFUR DOMAIN CONTAINING PROTEIN"/>
    <property type="match status" value="1"/>
</dbReference>
<evidence type="ECO:0000256" key="4">
    <source>
        <dbReference type="ARBA" id="ARBA00022640"/>
    </source>
</evidence>
<protein>
    <submittedName>
        <fullName evidence="17">TIC 55, chloroplastic</fullName>
    </submittedName>
</protein>
<dbReference type="Gene3D" id="2.102.10.10">
    <property type="entry name" value="Rieske [2Fe-2S] iron-sulphur domain"/>
    <property type="match status" value="1"/>
</dbReference>
<evidence type="ECO:0000256" key="12">
    <source>
        <dbReference type="ARBA" id="ARBA00023014"/>
    </source>
</evidence>
<keyword evidence="8" id="KW-0809">Transit peptide</keyword>
<name>A0A9N8I143_9STRA</name>
<feature type="compositionally biased region" description="Polar residues" evidence="14">
    <location>
        <begin position="77"/>
        <end position="90"/>
    </location>
</feature>
<keyword evidence="3" id="KW-0150">Chloroplast</keyword>
<dbReference type="InterPro" id="IPR036922">
    <property type="entry name" value="Rieske_2Fe-2S_sf"/>
</dbReference>
<dbReference type="OrthoDB" id="426882at2759"/>
<dbReference type="EMBL" id="CAICTM010003105">
    <property type="protein sequence ID" value="CAB9530908.1"/>
    <property type="molecule type" value="Genomic_DNA"/>
</dbReference>
<evidence type="ECO:0000256" key="11">
    <source>
        <dbReference type="ARBA" id="ARBA00023004"/>
    </source>
</evidence>
<dbReference type="Gene3D" id="3.90.380.10">
    <property type="entry name" value="Naphthalene 1,2-dioxygenase Alpha Subunit, Chain A, domain 1"/>
    <property type="match status" value="1"/>
</dbReference>
<dbReference type="InterPro" id="IPR013626">
    <property type="entry name" value="PaO"/>
</dbReference>
<evidence type="ECO:0000256" key="14">
    <source>
        <dbReference type="SAM" id="MobiDB-lite"/>
    </source>
</evidence>
<evidence type="ECO:0000256" key="15">
    <source>
        <dbReference type="SAM" id="SignalP"/>
    </source>
</evidence>
<dbReference type="InterPro" id="IPR017941">
    <property type="entry name" value="Rieske_2Fe-2S"/>
</dbReference>
<gene>
    <name evidence="17" type="ORF">SEMRO_3107_G343870.1</name>
</gene>
<evidence type="ECO:0000259" key="16">
    <source>
        <dbReference type="PROSITE" id="PS51296"/>
    </source>
</evidence>
<comment type="caution">
    <text evidence="17">The sequence shown here is derived from an EMBL/GenBank/DDBJ whole genome shotgun (WGS) entry which is preliminary data.</text>
</comment>
<dbReference type="GO" id="GO:0051537">
    <property type="term" value="F:2 iron, 2 sulfur cluster binding"/>
    <property type="evidence" value="ECO:0007669"/>
    <property type="project" value="UniProtKB-KW"/>
</dbReference>
<keyword evidence="11" id="KW-0408">Iron</keyword>
<comment type="subcellular location">
    <subcellularLocation>
        <location evidence="2">Membrane</location>
    </subcellularLocation>
    <subcellularLocation>
        <location evidence="1">Plastid</location>
        <location evidence="1">Chloroplast</location>
    </subcellularLocation>
</comment>
<evidence type="ECO:0000256" key="10">
    <source>
        <dbReference type="ARBA" id="ARBA00023002"/>
    </source>
</evidence>
<dbReference type="PANTHER" id="PTHR21266:SF32">
    <property type="entry name" value="CHOLESTEROL 7-DESATURASE NVD"/>
    <property type="match status" value="1"/>
</dbReference>
<dbReference type="GO" id="GO:0046872">
    <property type="term" value="F:metal ion binding"/>
    <property type="evidence" value="ECO:0007669"/>
    <property type="project" value="UniProtKB-KW"/>
</dbReference>
<accession>A0A9N8I143</accession>
<evidence type="ECO:0000256" key="9">
    <source>
        <dbReference type="ARBA" id="ARBA00022989"/>
    </source>
</evidence>
<keyword evidence="10" id="KW-0560">Oxidoreductase</keyword>
<dbReference type="GO" id="GO:0016020">
    <property type="term" value="C:membrane"/>
    <property type="evidence" value="ECO:0007669"/>
    <property type="project" value="UniProtKB-SubCell"/>
</dbReference>
<evidence type="ECO:0000313" key="17">
    <source>
        <dbReference type="EMBL" id="CAB9530908.1"/>
    </source>
</evidence>
<dbReference type="SUPFAM" id="SSF50022">
    <property type="entry name" value="ISP domain"/>
    <property type="match status" value="1"/>
</dbReference>
<evidence type="ECO:0000256" key="1">
    <source>
        <dbReference type="ARBA" id="ARBA00004229"/>
    </source>
</evidence>
<keyword evidence="6" id="KW-0001">2Fe-2S</keyword>